<dbReference type="InterPro" id="IPR010290">
    <property type="entry name" value="TM_effector"/>
</dbReference>
<dbReference type="PANTHER" id="PTHR23513">
    <property type="entry name" value="INTEGRAL MEMBRANE EFFLUX PROTEIN-RELATED"/>
    <property type="match status" value="1"/>
</dbReference>
<sequence>MQTTAQLSPESPWAPLSQPVFRMLWSVWLTANICMWMNDVAAAWMMTSLTTSPIMVALVQSASTLPVFFLGVPSGALADILDRRKYFIFTQFWVAAVGVLLCLATASGHMGAPLLLLLTFANGIGFAMRWPVFSAVIPDLIPRHQLPSALALNGIAMNTSRIFGPILAGALIASLGSAWVFALNAVLSVISGFVIMRWKTEPKASALPAERFFGAIRVGLTYVRQSQAMHAVLFRITAFFLQAVALTSLLPLIAKHMVGGGAGTFTLLLASMGFGAVVAALMMRRIRAVMDGDALVRNGTVLQAVSMLVVAFAPNIYVAAPALMVNGMTVISVANSLAVSAQLALPNWVRARGMSVYQMALMGGGGIGAALWGQVATFSDVRTSLVISAVGGVVLMLAVIRYRPRAEADMEDLTPSSAWKAPEMPPGVQGHDGPVMTTIEYLIDPARADDFMAVMRETRSSRLRQGALSCEVFRDATVPGRYVEHMLDESWIEHLRRFDRVTAYDVALRERRLSFHIGAEPPRLTRSLAEAMD</sequence>
<feature type="transmembrane region" description="Helical" evidence="7">
    <location>
        <begin position="162"/>
        <end position="195"/>
    </location>
</feature>
<keyword evidence="4 7" id="KW-0812">Transmembrane</keyword>
<gene>
    <name evidence="9" type="ORF">RXV79_09560</name>
</gene>
<feature type="transmembrane region" description="Helical" evidence="7">
    <location>
        <begin position="356"/>
        <end position="375"/>
    </location>
</feature>
<evidence type="ECO:0000259" key="8">
    <source>
        <dbReference type="PROSITE" id="PS50850"/>
    </source>
</evidence>
<dbReference type="RefSeq" id="WP_316703197.1">
    <property type="nucleotide sequence ID" value="NZ_CP136336.1"/>
</dbReference>
<evidence type="ECO:0000256" key="4">
    <source>
        <dbReference type="ARBA" id="ARBA00022692"/>
    </source>
</evidence>
<feature type="transmembrane region" description="Helical" evidence="7">
    <location>
        <begin position="381"/>
        <end position="400"/>
    </location>
</feature>
<name>A0ABZ0D4P5_9BURK</name>
<keyword evidence="2" id="KW-0813">Transport</keyword>
<dbReference type="InterPro" id="IPR036259">
    <property type="entry name" value="MFS_trans_sf"/>
</dbReference>
<feature type="transmembrane region" description="Helical" evidence="7">
    <location>
        <begin position="232"/>
        <end position="254"/>
    </location>
</feature>
<feature type="transmembrane region" description="Helical" evidence="7">
    <location>
        <begin position="54"/>
        <end position="74"/>
    </location>
</feature>
<evidence type="ECO:0000256" key="5">
    <source>
        <dbReference type="ARBA" id="ARBA00022989"/>
    </source>
</evidence>
<evidence type="ECO:0000313" key="10">
    <source>
        <dbReference type="Proteomes" id="UP001303946"/>
    </source>
</evidence>
<reference evidence="9 10" key="1">
    <citation type="submission" date="2023-10" db="EMBL/GenBank/DDBJ databases">
        <title>Bacteria for the degradation of biodegradable plastic PBAT(Polybutylene adipate terephthalate).</title>
        <authorList>
            <person name="Weon H.-Y."/>
            <person name="Yeon J."/>
        </authorList>
    </citation>
    <scope>NUCLEOTIDE SEQUENCE [LARGE SCALE GENOMIC DNA]</scope>
    <source>
        <strain evidence="9 10">SBD 7-3</strain>
    </source>
</reference>
<feature type="transmembrane region" description="Helical" evidence="7">
    <location>
        <begin position="86"/>
        <end position="107"/>
    </location>
</feature>
<accession>A0ABZ0D4P5</accession>
<keyword evidence="10" id="KW-1185">Reference proteome</keyword>
<keyword evidence="3" id="KW-1003">Cell membrane</keyword>
<dbReference type="CDD" id="cd06173">
    <property type="entry name" value="MFS_MefA_like"/>
    <property type="match status" value="1"/>
</dbReference>
<proteinExistence type="predicted"/>
<evidence type="ECO:0000256" key="3">
    <source>
        <dbReference type="ARBA" id="ARBA00022475"/>
    </source>
</evidence>
<keyword evidence="5 7" id="KW-1133">Transmembrane helix</keyword>
<keyword evidence="6 7" id="KW-0472">Membrane</keyword>
<feature type="transmembrane region" description="Helical" evidence="7">
    <location>
        <begin position="295"/>
        <end position="317"/>
    </location>
</feature>
<dbReference type="Pfam" id="PF05977">
    <property type="entry name" value="MFS_3"/>
    <property type="match status" value="1"/>
</dbReference>
<evidence type="ECO:0000256" key="6">
    <source>
        <dbReference type="ARBA" id="ARBA00023136"/>
    </source>
</evidence>
<dbReference type="PANTHER" id="PTHR23513:SF11">
    <property type="entry name" value="STAPHYLOFERRIN A TRANSPORTER"/>
    <property type="match status" value="1"/>
</dbReference>
<protein>
    <submittedName>
        <fullName evidence="9">MFS transporter</fullName>
    </submittedName>
</protein>
<feature type="transmembrane region" description="Helical" evidence="7">
    <location>
        <begin position="260"/>
        <end position="283"/>
    </location>
</feature>
<feature type="transmembrane region" description="Helical" evidence="7">
    <location>
        <begin position="323"/>
        <end position="344"/>
    </location>
</feature>
<organism evidence="9 10">
    <name type="scientific">Piscinibacter gummiphilus</name>
    <dbReference type="NCBI Taxonomy" id="946333"/>
    <lineage>
        <taxon>Bacteria</taxon>
        <taxon>Pseudomonadati</taxon>
        <taxon>Pseudomonadota</taxon>
        <taxon>Betaproteobacteria</taxon>
        <taxon>Burkholderiales</taxon>
        <taxon>Sphaerotilaceae</taxon>
        <taxon>Piscinibacter</taxon>
    </lineage>
</organism>
<evidence type="ECO:0000256" key="2">
    <source>
        <dbReference type="ARBA" id="ARBA00022448"/>
    </source>
</evidence>
<comment type="subcellular location">
    <subcellularLocation>
        <location evidence="1">Cell membrane</location>
        <topology evidence="1">Multi-pass membrane protein</topology>
    </subcellularLocation>
</comment>
<dbReference type="Proteomes" id="UP001303946">
    <property type="component" value="Chromosome"/>
</dbReference>
<evidence type="ECO:0000256" key="1">
    <source>
        <dbReference type="ARBA" id="ARBA00004651"/>
    </source>
</evidence>
<feature type="transmembrane region" description="Helical" evidence="7">
    <location>
        <begin position="20"/>
        <end position="42"/>
    </location>
</feature>
<feature type="domain" description="Major facilitator superfamily (MFS) profile" evidence="8">
    <location>
        <begin position="1"/>
        <end position="407"/>
    </location>
</feature>
<dbReference type="InterPro" id="IPR020846">
    <property type="entry name" value="MFS_dom"/>
</dbReference>
<dbReference type="EMBL" id="CP136336">
    <property type="protein sequence ID" value="WOB10290.1"/>
    <property type="molecule type" value="Genomic_DNA"/>
</dbReference>
<evidence type="ECO:0000256" key="7">
    <source>
        <dbReference type="SAM" id="Phobius"/>
    </source>
</evidence>
<feature type="transmembrane region" description="Helical" evidence="7">
    <location>
        <begin position="114"/>
        <end position="137"/>
    </location>
</feature>
<evidence type="ECO:0000313" key="9">
    <source>
        <dbReference type="EMBL" id="WOB10290.1"/>
    </source>
</evidence>
<dbReference type="SUPFAM" id="SSF103473">
    <property type="entry name" value="MFS general substrate transporter"/>
    <property type="match status" value="1"/>
</dbReference>
<dbReference type="Gene3D" id="1.20.1250.20">
    <property type="entry name" value="MFS general substrate transporter like domains"/>
    <property type="match status" value="1"/>
</dbReference>
<dbReference type="PROSITE" id="PS50850">
    <property type="entry name" value="MFS"/>
    <property type="match status" value="1"/>
</dbReference>